<dbReference type="EMBL" id="QFPP01000113">
    <property type="protein sequence ID" value="PZQ74806.1"/>
    <property type="molecule type" value="Genomic_DNA"/>
</dbReference>
<keyword evidence="1" id="KW-0732">Signal</keyword>
<evidence type="ECO:0000256" key="1">
    <source>
        <dbReference type="SAM" id="SignalP"/>
    </source>
</evidence>
<organism evidence="2 3">
    <name type="scientific">Variovorax paradoxus</name>
    <dbReference type="NCBI Taxonomy" id="34073"/>
    <lineage>
        <taxon>Bacteria</taxon>
        <taxon>Pseudomonadati</taxon>
        <taxon>Pseudomonadota</taxon>
        <taxon>Betaproteobacteria</taxon>
        <taxon>Burkholderiales</taxon>
        <taxon>Comamonadaceae</taxon>
        <taxon>Variovorax</taxon>
    </lineage>
</organism>
<comment type="caution">
    <text evidence="2">The sequence shown here is derived from an EMBL/GenBank/DDBJ whole genome shotgun (WGS) entry which is preliminary data.</text>
</comment>
<protein>
    <recommendedName>
        <fullName evidence="4">DUF3617 family protein</fullName>
    </recommendedName>
</protein>
<dbReference type="InterPro" id="IPR022061">
    <property type="entry name" value="DUF3617"/>
</dbReference>
<feature type="signal peptide" evidence="1">
    <location>
        <begin position="1"/>
        <end position="26"/>
    </location>
</feature>
<dbReference type="AlphaFoldDB" id="A0A2W5QBV7"/>
<proteinExistence type="predicted"/>
<dbReference type="Pfam" id="PF12276">
    <property type="entry name" value="DUF3617"/>
    <property type="match status" value="1"/>
</dbReference>
<dbReference type="Proteomes" id="UP000249135">
    <property type="component" value="Unassembled WGS sequence"/>
</dbReference>
<evidence type="ECO:0000313" key="3">
    <source>
        <dbReference type="Proteomes" id="UP000249135"/>
    </source>
</evidence>
<evidence type="ECO:0008006" key="4">
    <source>
        <dbReference type="Google" id="ProtNLM"/>
    </source>
</evidence>
<sequence>MPLPTSCRRLPMFLLPLAALATHALAGPTFPERKAGLWEMRSTQKAGAKDSIVVQQCADPATDKALQEYGLSQPKMNRKFCKEEMRNEAGKMLVHTEVCKQSETTMTRRIVMSGDFNAAYRVESHTVYEPKPKTPPPDDDMVAEMRWLGACPTGMKAGDMMLPGGMKTNIADLTAMGAMAGKVMRNGTKVDLEAMKRMAEQMNKQMGQQQVQQRASGK</sequence>
<evidence type="ECO:0000313" key="2">
    <source>
        <dbReference type="EMBL" id="PZQ74806.1"/>
    </source>
</evidence>
<feature type="chain" id="PRO_5016171330" description="DUF3617 family protein" evidence="1">
    <location>
        <begin position="27"/>
        <end position="218"/>
    </location>
</feature>
<accession>A0A2W5QBV7</accession>
<name>A0A2W5QBV7_VARPD</name>
<gene>
    <name evidence="2" type="ORF">DI563_11325</name>
</gene>
<reference evidence="2 3" key="1">
    <citation type="submission" date="2017-08" db="EMBL/GenBank/DDBJ databases">
        <title>Infants hospitalized years apart are colonized by the same room-sourced microbial strains.</title>
        <authorList>
            <person name="Brooks B."/>
            <person name="Olm M.R."/>
            <person name="Firek B.A."/>
            <person name="Baker R."/>
            <person name="Thomas B.C."/>
            <person name="Morowitz M.J."/>
            <person name="Banfield J.F."/>
        </authorList>
    </citation>
    <scope>NUCLEOTIDE SEQUENCE [LARGE SCALE GENOMIC DNA]</scope>
    <source>
        <strain evidence="2">S2_005_003_R2_41</strain>
    </source>
</reference>